<feature type="compositionally biased region" description="Low complexity" evidence="1">
    <location>
        <begin position="72"/>
        <end position="92"/>
    </location>
</feature>
<keyword evidence="2" id="KW-0472">Membrane</keyword>
<keyword evidence="2" id="KW-0812">Transmembrane</keyword>
<keyword evidence="4" id="KW-1185">Reference proteome</keyword>
<evidence type="ECO:0000313" key="3">
    <source>
        <dbReference type="EMBL" id="NBJ26258.1"/>
    </source>
</evidence>
<proteinExistence type="predicted"/>
<accession>A0ABW9Z0R5</accession>
<dbReference type="RefSeq" id="WP_161747591.1">
    <property type="nucleotide sequence ID" value="NZ_JAAAXJ010000011.1"/>
</dbReference>
<evidence type="ECO:0000256" key="2">
    <source>
        <dbReference type="SAM" id="Phobius"/>
    </source>
</evidence>
<keyword evidence="2" id="KW-1133">Transmembrane helix</keyword>
<dbReference type="Proteomes" id="UP000818323">
    <property type="component" value="Unassembled WGS sequence"/>
</dbReference>
<name>A0ABW9Z0R5_9HYPH</name>
<reference evidence="3 4" key="1">
    <citation type="submission" date="2020-01" db="EMBL/GenBank/DDBJ databases">
        <title>Microvirga sp. nov., an arsenate reduction bacterium isolated from Tibet hotspring sediments.</title>
        <authorList>
            <person name="Yuan C.-G."/>
        </authorList>
    </citation>
    <scope>NUCLEOTIDE SEQUENCE [LARGE SCALE GENOMIC DNA]</scope>
    <source>
        <strain evidence="3 4">SYSU G3D203</strain>
    </source>
</reference>
<organism evidence="3 4">
    <name type="scientific">Microvirga arsenatis</name>
    <dbReference type="NCBI Taxonomy" id="2692265"/>
    <lineage>
        <taxon>Bacteria</taxon>
        <taxon>Pseudomonadati</taxon>
        <taxon>Pseudomonadota</taxon>
        <taxon>Alphaproteobacteria</taxon>
        <taxon>Hyphomicrobiales</taxon>
        <taxon>Methylobacteriaceae</taxon>
        <taxon>Microvirga</taxon>
    </lineage>
</organism>
<sequence length="169" mass="17624">MVTNKKSIPVLRGRKAALLAFTPAFLTAAMPAYVPVGTGLVMPYAVFLVAIAVLGIVLFRRQAEAEHRPRARTAAPGPQQAGAAAPLVLRPPRADAGGPAFLLRELARTADGQAGPAQARPAKPALVAEEMRGQACLPDPCLLPSLHRFAGEMAVLDGPERAPALQRAG</sequence>
<comment type="caution">
    <text evidence="3">The sequence shown here is derived from an EMBL/GenBank/DDBJ whole genome shotgun (WGS) entry which is preliminary data.</text>
</comment>
<feature type="region of interest" description="Disordered" evidence="1">
    <location>
        <begin position="69"/>
        <end position="92"/>
    </location>
</feature>
<feature type="transmembrane region" description="Helical" evidence="2">
    <location>
        <begin position="41"/>
        <end position="59"/>
    </location>
</feature>
<evidence type="ECO:0000256" key="1">
    <source>
        <dbReference type="SAM" id="MobiDB-lite"/>
    </source>
</evidence>
<dbReference type="EMBL" id="JAAAXJ010000011">
    <property type="protein sequence ID" value="NBJ26258.1"/>
    <property type="molecule type" value="Genomic_DNA"/>
</dbReference>
<protein>
    <submittedName>
        <fullName evidence="3">Uncharacterized protein</fullName>
    </submittedName>
</protein>
<evidence type="ECO:0000313" key="4">
    <source>
        <dbReference type="Proteomes" id="UP000818323"/>
    </source>
</evidence>
<gene>
    <name evidence="3" type="ORF">GR303_18115</name>
</gene>